<reference evidence="1 2" key="1">
    <citation type="journal article" date="2024" name="Plant J.">
        <title>Genome sequences and population genomics reveal climatic adaptation and genomic divergence between two closely related sweetgum species.</title>
        <authorList>
            <person name="Xu W.Q."/>
            <person name="Ren C.Q."/>
            <person name="Zhang X.Y."/>
            <person name="Comes H.P."/>
            <person name="Liu X.H."/>
            <person name="Li Y.G."/>
            <person name="Kettle C.J."/>
            <person name="Jalonen R."/>
            <person name="Gaisberger H."/>
            <person name="Ma Y.Z."/>
            <person name="Qiu Y.X."/>
        </authorList>
    </citation>
    <scope>NUCLEOTIDE SEQUENCE [LARGE SCALE GENOMIC DNA]</scope>
    <source>
        <strain evidence="1">Hangzhou</strain>
    </source>
</reference>
<gene>
    <name evidence="1" type="ORF">L1049_019535</name>
</gene>
<dbReference type="AlphaFoldDB" id="A0AAP0SBV3"/>
<evidence type="ECO:0000313" key="2">
    <source>
        <dbReference type="Proteomes" id="UP001415857"/>
    </source>
</evidence>
<keyword evidence="2" id="KW-1185">Reference proteome</keyword>
<evidence type="ECO:0000313" key="1">
    <source>
        <dbReference type="EMBL" id="KAK9291586.1"/>
    </source>
</evidence>
<accession>A0AAP0SBV3</accession>
<organism evidence="1 2">
    <name type="scientific">Liquidambar formosana</name>
    <name type="common">Formosan gum</name>
    <dbReference type="NCBI Taxonomy" id="63359"/>
    <lineage>
        <taxon>Eukaryota</taxon>
        <taxon>Viridiplantae</taxon>
        <taxon>Streptophyta</taxon>
        <taxon>Embryophyta</taxon>
        <taxon>Tracheophyta</taxon>
        <taxon>Spermatophyta</taxon>
        <taxon>Magnoliopsida</taxon>
        <taxon>eudicotyledons</taxon>
        <taxon>Gunneridae</taxon>
        <taxon>Pentapetalae</taxon>
        <taxon>Saxifragales</taxon>
        <taxon>Altingiaceae</taxon>
        <taxon>Liquidambar</taxon>
    </lineage>
</organism>
<proteinExistence type="predicted"/>
<protein>
    <submittedName>
        <fullName evidence="1">Uncharacterized protein</fullName>
    </submittedName>
</protein>
<comment type="caution">
    <text evidence="1">The sequence shown here is derived from an EMBL/GenBank/DDBJ whole genome shotgun (WGS) entry which is preliminary data.</text>
</comment>
<dbReference type="Proteomes" id="UP001415857">
    <property type="component" value="Unassembled WGS sequence"/>
</dbReference>
<name>A0AAP0SBV3_LIQFO</name>
<sequence length="121" mass="14013">MIIVDCLTGIKQKIALNMITMLDVLRTAKSLTLSLIAIEELCESEGVFENPIGKECWKSSLIYDILTSEAQRLSRAECSHSEEEEKDHLNDRKLEKHGPNFKYWDMKELFFIIAAFRRYIG</sequence>
<dbReference type="EMBL" id="JBBPBK010000001">
    <property type="protein sequence ID" value="KAK9291586.1"/>
    <property type="molecule type" value="Genomic_DNA"/>
</dbReference>